<dbReference type="GeneID" id="87839759"/>
<keyword evidence="1" id="KW-0732">Signal</keyword>
<evidence type="ECO:0000313" key="2">
    <source>
        <dbReference type="EMBL" id="KAK3300684.1"/>
    </source>
</evidence>
<reference evidence="2" key="2">
    <citation type="submission" date="2023-06" db="EMBL/GenBank/DDBJ databases">
        <authorList>
            <consortium name="Lawrence Berkeley National Laboratory"/>
            <person name="Haridas S."/>
            <person name="Hensen N."/>
            <person name="Bonometti L."/>
            <person name="Westerberg I."/>
            <person name="Brannstrom I.O."/>
            <person name="Guillou S."/>
            <person name="Cros-Aarteil S."/>
            <person name="Calhoun S."/>
            <person name="Kuo A."/>
            <person name="Mondo S."/>
            <person name="Pangilinan J."/>
            <person name="Riley R."/>
            <person name="Labutti K."/>
            <person name="Andreopoulos B."/>
            <person name="Lipzen A."/>
            <person name="Chen C."/>
            <person name="Yanf M."/>
            <person name="Daum C."/>
            <person name="Ng V."/>
            <person name="Clum A."/>
            <person name="Steindorff A."/>
            <person name="Ohm R."/>
            <person name="Martin F."/>
            <person name="Silar P."/>
            <person name="Natvig D."/>
            <person name="Lalanne C."/>
            <person name="Gautier V."/>
            <person name="Ament-Velasquez S.L."/>
            <person name="Kruys A."/>
            <person name="Hutchinson M.I."/>
            <person name="Powell A.J."/>
            <person name="Barry K."/>
            <person name="Miller A.N."/>
            <person name="Grigoriev I.V."/>
            <person name="Debuchy R."/>
            <person name="Gladieux P."/>
            <person name="Thoren M.H."/>
            <person name="Johannesson H."/>
        </authorList>
    </citation>
    <scope>NUCLEOTIDE SEQUENCE</scope>
    <source>
        <strain evidence="2">CBS 168.71</strain>
    </source>
</reference>
<comment type="caution">
    <text evidence="2">The sequence shown here is derived from an EMBL/GenBank/DDBJ whole genome shotgun (WGS) entry which is preliminary data.</text>
</comment>
<accession>A0AAE0HQB7</accession>
<sequence length="109" mass="11640">MAKHAAFVTLLAFDLTLMISGPSGRVIGYLGKRTGLSATSSPQVPGQSPHGLWPRGSATRLGKGILVLCWQSGKALVAGLFDILRLASRYVGPQWHQSFARLCSEGSHH</sequence>
<dbReference type="EMBL" id="JAUEPN010000001">
    <property type="protein sequence ID" value="KAK3300684.1"/>
    <property type="molecule type" value="Genomic_DNA"/>
</dbReference>
<feature type="chain" id="PRO_5042149806" evidence="1">
    <location>
        <begin position="25"/>
        <end position="109"/>
    </location>
</feature>
<proteinExistence type="predicted"/>
<gene>
    <name evidence="2" type="ORF">B0H64DRAFT_381540</name>
</gene>
<keyword evidence="3" id="KW-1185">Reference proteome</keyword>
<reference evidence="2" key="1">
    <citation type="journal article" date="2023" name="Mol. Phylogenet. Evol.">
        <title>Genome-scale phylogeny and comparative genomics of the fungal order Sordariales.</title>
        <authorList>
            <person name="Hensen N."/>
            <person name="Bonometti L."/>
            <person name="Westerberg I."/>
            <person name="Brannstrom I.O."/>
            <person name="Guillou S."/>
            <person name="Cros-Aarteil S."/>
            <person name="Calhoun S."/>
            <person name="Haridas S."/>
            <person name="Kuo A."/>
            <person name="Mondo S."/>
            <person name="Pangilinan J."/>
            <person name="Riley R."/>
            <person name="LaButti K."/>
            <person name="Andreopoulos B."/>
            <person name="Lipzen A."/>
            <person name="Chen C."/>
            <person name="Yan M."/>
            <person name="Daum C."/>
            <person name="Ng V."/>
            <person name="Clum A."/>
            <person name="Steindorff A."/>
            <person name="Ohm R.A."/>
            <person name="Martin F."/>
            <person name="Silar P."/>
            <person name="Natvig D.O."/>
            <person name="Lalanne C."/>
            <person name="Gautier V."/>
            <person name="Ament-Velasquez S.L."/>
            <person name="Kruys A."/>
            <person name="Hutchinson M.I."/>
            <person name="Powell A.J."/>
            <person name="Barry K."/>
            <person name="Miller A.N."/>
            <person name="Grigoriev I.V."/>
            <person name="Debuchy R."/>
            <person name="Gladieux P."/>
            <person name="Hiltunen Thoren M."/>
            <person name="Johannesson H."/>
        </authorList>
    </citation>
    <scope>NUCLEOTIDE SEQUENCE</scope>
    <source>
        <strain evidence="2">CBS 168.71</strain>
    </source>
</reference>
<dbReference type="RefSeq" id="XP_062664198.1">
    <property type="nucleotide sequence ID" value="XM_062802811.1"/>
</dbReference>
<evidence type="ECO:0000256" key="1">
    <source>
        <dbReference type="SAM" id="SignalP"/>
    </source>
</evidence>
<protein>
    <submittedName>
        <fullName evidence="2">Uncharacterized protein</fullName>
    </submittedName>
</protein>
<dbReference type="Proteomes" id="UP001278766">
    <property type="component" value="Unassembled WGS sequence"/>
</dbReference>
<evidence type="ECO:0000313" key="3">
    <source>
        <dbReference type="Proteomes" id="UP001278766"/>
    </source>
</evidence>
<dbReference type="AlphaFoldDB" id="A0AAE0HQB7"/>
<feature type="signal peptide" evidence="1">
    <location>
        <begin position="1"/>
        <end position="24"/>
    </location>
</feature>
<organism evidence="2 3">
    <name type="scientific">Chaetomium fimeti</name>
    <dbReference type="NCBI Taxonomy" id="1854472"/>
    <lineage>
        <taxon>Eukaryota</taxon>
        <taxon>Fungi</taxon>
        <taxon>Dikarya</taxon>
        <taxon>Ascomycota</taxon>
        <taxon>Pezizomycotina</taxon>
        <taxon>Sordariomycetes</taxon>
        <taxon>Sordariomycetidae</taxon>
        <taxon>Sordariales</taxon>
        <taxon>Chaetomiaceae</taxon>
        <taxon>Chaetomium</taxon>
    </lineage>
</organism>
<name>A0AAE0HQB7_9PEZI</name>